<dbReference type="InterPro" id="IPR009061">
    <property type="entry name" value="DNA-bd_dom_put_sf"/>
</dbReference>
<dbReference type="GO" id="GO:0003677">
    <property type="term" value="F:DNA binding"/>
    <property type="evidence" value="ECO:0007669"/>
    <property type="project" value="InterPro"/>
</dbReference>
<reference evidence="2 3" key="1">
    <citation type="submission" date="2019-02" db="EMBL/GenBank/DDBJ databases">
        <title>Deep-cultivation of Planctomycetes and their phenomic and genomic characterization uncovers novel biology.</title>
        <authorList>
            <person name="Wiegand S."/>
            <person name="Jogler M."/>
            <person name="Boedeker C."/>
            <person name="Pinto D."/>
            <person name="Vollmers J."/>
            <person name="Rivas-Marin E."/>
            <person name="Kohn T."/>
            <person name="Peeters S.H."/>
            <person name="Heuer A."/>
            <person name="Rast P."/>
            <person name="Oberbeckmann S."/>
            <person name="Bunk B."/>
            <person name="Jeske O."/>
            <person name="Meyerdierks A."/>
            <person name="Storesund J.E."/>
            <person name="Kallscheuer N."/>
            <person name="Luecker S."/>
            <person name="Lage O.M."/>
            <person name="Pohl T."/>
            <person name="Merkel B.J."/>
            <person name="Hornburger P."/>
            <person name="Mueller R.-W."/>
            <person name="Bruemmer F."/>
            <person name="Labrenz M."/>
            <person name="Spormann A.M."/>
            <person name="Op den Camp H."/>
            <person name="Overmann J."/>
            <person name="Amann R."/>
            <person name="Jetten M.S.M."/>
            <person name="Mascher T."/>
            <person name="Medema M.H."/>
            <person name="Devos D.P."/>
            <person name="Kaster A.-K."/>
            <person name="Ovreas L."/>
            <person name="Rohde M."/>
            <person name="Galperin M.Y."/>
            <person name="Jogler C."/>
        </authorList>
    </citation>
    <scope>NUCLEOTIDE SEQUENCE [LARGE SCALE GENOMIC DNA]</scope>
    <source>
        <strain evidence="2 3">Mal52</strain>
    </source>
</reference>
<gene>
    <name evidence="2" type="ORF">Mal52_27260</name>
</gene>
<feature type="domain" description="Helix-turn-helix" evidence="1">
    <location>
        <begin position="17"/>
        <end position="66"/>
    </location>
</feature>
<dbReference type="Pfam" id="PF12728">
    <property type="entry name" value="HTH_17"/>
    <property type="match status" value="1"/>
</dbReference>
<dbReference type="AlphaFoldDB" id="A0A517ZP45"/>
<evidence type="ECO:0000313" key="3">
    <source>
        <dbReference type="Proteomes" id="UP000319383"/>
    </source>
</evidence>
<dbReference type="InterPro" id="IPR041657">
    <property type="entry name" value="HTH_17"/>
</dbReference>
<dbReference type="InterPro" id="IPR010093">
    <property type="entry name" value="SinI_DNA-bd"/>
</dbReference>
<evidence type="ECO:0000259" key="1">
    <source>
        <dbReference type="Pfam" id="PF12728"/>
    </source>
</evidence>
<dbReference type="EMBL" id="CP036276">
    <property type="protein sequence ID" value="QDU44248.1"/>
    <property type="molecule type" value="Genomic_DNA"/>
</dbReference>
<protein>
    <submittedName>
        <fullName evidence="2">Helix-turn-helix domain protein</fullName>
    </submittedName>
</protein>
<dbReference type="Proteomes" id="UP000319383">
    <property type="component" value="Chromosome"/>
</dbReference>
<evidence type="ECO:0000313" key="2">
    <source>
        <dbReference type="EMBL" id="QDU44248.1"/>
    </source>
</evidence>
<proteinExistence type="predicted"/>
<dbReference type="NCBIfam" id="TIGR01764">
    <property type="entry name" value="excise"/>
    <property type="match status" value="1"/>
</dbReference>
<sequence>MNVSRKAVISSWAEKLLLTSPEAADAMSISQRTLFSLTKSGEIPCVRVGRSVRYCADDLRNWIERQKQGVHSK</sequence>
<dbReference type="KEGG" id="sdyn:Mal52_27260"/>
<organism evidence="2 3">
    <name type="scientific">Symmachiella dynata</name>
    <dbReference type="NCBI Taxonomy" id="2527995"/>
    <lineage>
        <taxon>Bacteria</taxon>
        <taxon>Pseudomonadati</taxon>
        <taxon>Planctomycetota</taxon>
        <taxon>Planctomycetia</taxon>
        <taxon>Planctomycetales</taxon>
        <taxon>Planctomycetaceae</taxon>
        <taxon>Symmachiella</taxon>
    </lineage>
</organism>
<keyword evidence="3" id="KW-1185">Reference proteome</keyword>
<dbReference type="RefSeq" id="WP_145376634.1">
    <property type="nucleotide sequence ID" value="NZ_CP036276.1"/>
</dbReference>
<accession>A0A517ZP45</accession>
<dbReference type="SUPFAM" id="SSF46955">
    <property type="entry name" value="Putative DNA-binding domain"/>
    <property type="match status" value="1"/>
</dbReference>
<name>A0A517ZP45_9PLAN</name>